<dbReference type="PROSITE" id="PS50082">
    <property type="entry name" value="WD_REPEATS_2"/>
    <property type="match status" value="1"/>
</dbReference>
<keyword evidence="6" id="KW-0131">Cell cycle</keyword>
<evidence type="ECO:0000256" key="3">
    <source>
        <dbReference type="ARBA" id="ARBA00022618"/>
    </source>
</evidence>
<dbReference type="GO" id="GO:0051301">
    <property type="term" value="P:cell division"/>
    <property type="evidence" value="ECO:0007669"/>
    <property type="project" value="UniProtKB-KW"/>
</dbReference>
<dbReference type="SUPFAM" id="SSF50978">
    <property type="entry name" value="WD40 repeat-like"/>
    <property type="match status" value="1"/>
</dbReference>
<feature type="region of interest" description="Disordered" evidence="8">
    <location>
        <begin position="1"/>
        <end position="24"/>
    </location>
</feature>
<dbReference type="GO" id="GO:1905786">
    <property type="term" value="P:positive regulation of anaphase-promoting complex-dependent catabolic process"/>
    <property type="evidence" value="ECO:0007669"/>
    <property type="project" value="TreeGrafter"/>
</dbReference>
<dbReference type="SMART" id="SM00320">
    <property type="entry name" value="WD40"/>
    <property type="match status" value="6"/>
</dbReference>
<dbReference type="InterPro" id="IPR033010">
    <property type="entry name" value="Cdc20/Fizzy"/>
</dbReference>
<dbReference type="EMBL" id="OE180644">
    <property type="protein sequence ID" value="CAD7571675.1"/>
    <property type="molecule type" value="Genomic_DNA"/>
</dbReference>
<dbReference type="GO" id="GO:0010997">
    <property type="term" value="F:anaphase-promoting complex binding"/>
    <property type="evidence" value="ECO:0007669"/>
    <property type="project" value="InterPro"/>
</dbReference>
<sequence>MKRKSSEELQLCVPNDENEFTSPSQKEIERIMGENLHGKDLNASKVLAFQSKAPDPPEGFQNPLKVVYSHSKTPSTKSSSRYIPQAPDRILDAPDILDDYYLNLVDWNANNILAVALNDALYLWNATTGTIERLFTLEGNDYICSVSWMTDGATHLAVGNSLGSVQLWDCTTMKSVRKMAGHSARVSSLCWNSYVVTSGARSGVINHYDVRQRDYQVATVSGGHTQEVCGLKWSPDGKYLASGGNDNMLCVWPVAGGEKHSQPQPLYSFSAHQAAVKALSWCPWQPNILASGGGTADRTIRFWNCNTGVCLNTLDTKSQVCSLQWSSTYKELVSGHGFSNHQITIWRYPALSKLNPEAGRRTCSCTCSLSGEGEVLARTPGQSVPLV</sequence>
<dbReference type="Pfam" id="PF24807">
    <property type="entry name" value="WD40_CDC20-Fz"/>
    <property type="match status" value="1"/>
</dbReference>
<evidence type="ECO:0000313" key="10">
    <source>
        <dbReference type="EMBL" id="CAD7571675.1"/>
    </source>
</evidence>
<dbReference type="GO" id="GO:1990757">
    <property type="term" value="F:ubiquitin ligase activator activity"/>
    <property type="evidence" value="ECO:0007669"/>
    <property type="project" value="TreeGrafter"/>
</dbReference>
<accession>A0A7R9J464</accession>
<evidence type="ECO:0000256" key="8">
    <source>
        <dbReference type="SAM" id="MobiDB-lite"/>
    </source>
</evidence>
<dbReference type="GO" id="GO:0031145">
    <property type="term" value="P:anaphase-promoting complex-dependent catabolic process"/>
    <property type="evidence" value="ECO:0007669"/>
    <property type="project" value="TreeGrafter"/>
</dbReference>
<evidence type="ECO:0000256" key="5">
    <source>
        <dbReference type="ARBA" id="ARBA00022776"/>
    </source>
</evidence>
<evidence type="ECO:0000256" key="6">
    <source>
        <dbReference type="ARBA" id="ARBA00023306"/>
    </source>
</evidence>
<proteinExistence type="inferred from homology"/>
<organism evidence="10">
    <name type="scientific">Timema californicum</name>
    <name type="common">California timema</name>
    <name type="synonym">Walking stick</name>
    <dbReference type="NCBI Taxonomy" id="61474"/>
    <lineage>
        <taxon>Eukaryota</taxon>
        <taxon>Metazoa</taxon>
        <taxon>Ecdysozoa</taxon>
        <taxon>Arthropoda</taxon>
        <taxon>Hexapoda</taxon>
        <taxon>Insecta</taxon>
        <taxon>Pterygota</taxon>
        <taxon>Neoptera</taxon>
        <taxon>Polyneoptera</taxon>
        <taxon>Phasmatodea</taxon>
        <taxon>Timematodea</taxon>
        <taxon>Timematoidea</taxon>
        <taxon>Timematidae</taxon>
        <taxon>Timema</taxon>
    </lineage>
</organism>
<protein>
    <submittedName>
        <fullName evidence="10">(California timema) hypothetical protein</fullName>
    </submittedName>
</protein>
<dbReference type="InterPro" id="IPR036322">
    <property type="entry name" value="WD40_repeat_dom_sf"/>
</dbReference>
<dbReference type="InterPro" id="IPR015943">
    <property type="entry name" value="WD40/YVTN_repeat-like_dom_sf"/>
</dbReference>
<keyword evidence="3" id="KW-0132">Cell division</keyword>
<evidence type="ECO:0000256" key="1">
    <source>
        <dbReference type="ARBA" id="ARBA00006445"/>
    </source>
</evidence>
<comment type="similarity">
    <text evidence="1">Belongs to the WD repeat CDC20/Fizzy family.</text>
</comment>
<dbReference type="GO" id="GO:0005680">
    <property type="term" value="C:anaphase-promoting complex"/>
    <property type="evidence" value="ECO:0007669"/>
    <property type="project" value="TreeGrafter"/>
</dbReference>
<evidence type="ECO:0000256" key="7">
    <source>
        <dbReference type="PROSITE-ProRule" id="PRU00221"/>
    </source>
</evidence>
<gene>
    <name evidence="10" type="ORF">TCMB3V08_LOCUS4345</name>
</gene>
<evidence type="ECO:0000259" key="9">
    <source>
        <dbReference type="Pfam" id="PF24807"/>
    </source>
</evidence>
<reference evidence="10" key="1">
    <citation type="submission" date="2020-11" db="EMBL/GenBank/DDBJ databases">
        <authorList>
            <person name="Tran Van P."/>
        </authorList>
    </citation>
    <scope>NUCLEOTIDE SEQUENCE</scope>
</reference>
<dbReference type="AlphaFoldDB" id="A0A7R9J464"/>
<keyword evidence="4" id="KW-0677">Repeat</keyword>
<keyword evidence="2 7" id="KW-0853">WD repeat</keyword>
<evidence type="ECO:0000256" key="2">
    <source>
        <dbReference type="ARBA" id="ARBA00022574"/>
    </source>
</evidence>
<dbReference type="PROSITE" id="PS50294">
    <property type="entry name" value="WD_REPEATS_REGION"/>
    <property type="match status" value="1"/>
</dbReference>
<dbReference type="PANTHER" id="PTHR19918:SF8">
    <property type="entry name" value="FI02843P"/>
    <property type="match status" value="1"/>
</dbReference>
<dbReference type="Gene3D" id="2.130.10.10">
    <property type="entry name" value="YVTN repeat-like/Quinoprotein amine dehydrogenase"/>
    <property type="match status" value="1"/>
</dbReference>
<keyword evidence="5" id="KW-0498">Mitosis</keyword>
<dbReference type="InterPro" id="IPR001680">
    <property type="entry name" value="WD40_rpt"/>
</dbReference>
<dbReference type="PANTHER" id="PTHR19918">
    <property type="entry name" value="CELL DIVISION CYCLE 20 CDC20 FIZZY -RELATED"/>
    <property type="match status" value="1"/>
</dbReference>
<evidence type="ECO:0000256" key="4">
    <source>
        <dbReference type="ARBA" id="ARBA00022737"/>
    </source>
</evidence>
<feature type="domain" description="CDC20/Fizzy WD40" evidence="9">
    <location>
        <begin position="91"/>
        <end position="374"/>
    </location>
</feature>
<dbReference type="InterPro" id="IPR056150">
    <property type="entry name" value="WD40_CDC20-Fz"/>
</dbReference>
<name>A0A7R9J464_TIMCA</name>
<feature type="repeat" description="WD" evidence="7">
    <location>
        <begin position="221"/>
        <end position="262"/>
    </location>
</feature>